<feature type="non-terminal residue" evidence="1">
    <location>
        <position position="1"/>
    </location>
</feature>
<gene>
    <name evidence="1" type="ORF">EDB81DRAFT_665027</name>
</gene>
<evidence type="ECO:0000313" key="2">
    <source>
        <dbReference type="Proteomes" id="UP000738349"/>
    </source>
</evidence>
<keyword evidence="2" id="KW-1185">Reference proteome</keyword>
<dbReference type="Proteomes" id="UP000738349">
    <property type="component" value="Unassembled WGS sequence"/>
</dbReference>
<organism evidence="1 2">
    <name type="scientific">Dactylonectria macrodidyma</name>
    <dbReference type="NCBI Taxonomy" id="307937"/>
    <lineage>
        <taxon>Eukaryota</taxon>
        <taxon>Fungi</taxon>
        <taxon>Dikarya</taxon>
        <taxon>Ascomycota</taxon>
        <taxon>Pezizomycotina</taxon>
        <taxon>Sordariomycetes</taxon>
        <taxon>Hypocreomycetidae</taxon>
        <taxon>Hypocreales</taxon>
        <taxon>Nectriaceae</taxon>
        <taxon>Dactylonectria</taxon>
    </lineage>
</organism>
<sequence>DEAFQQTTLTRRSQLRPAGTGLLIVPYTDWRPALPYNEQPPDYIRYYVEWKLSVNNRQKSGESELGVVISPRKFWKHVLRSKLQAAVEKSLKPWEPAEMKIILSVTDRKTSSITKRFPKLDIQWSYAAE</sequence>
<reference evidence="1" key="1">
    <citation type="journal article" date="2021" name="Nat. Commun.">
        <title>Genetic determinants of endophytism in the Arabidopsis root mycobiome.</title>
        <authorList>
            <person name="Mesny F."/>
            <person name="Miyauchi S."/>
            <person name="Thiergart T."/>
            <person name="Pickel B."/>
            <person name="Atanasova L."/>
            <person name="Karlsson M."/>
            <person name="Huettel B."/>
            <person name="Barry K.W."/>
            <person name="Haridas S."/>
            <person name="Chen C."/>
            <person name="Bauer D."/>
            <person name="Andreopoulos W."/>
            <person name="Pangilinan J."/>
            <person name="LaButti K."/>
            <person name="Riley R."/>
            <person name="Lipzen A."/>
            <person name="Clum A."/>
            <person name="Drula E."/>
            <person name="Henrissat B."/>
            <person name="Kohler A."/>
            <person name="Grigoriev I.V."/>
            <person name="Martin F.M."/>
            <person name="Hacquard S."/>
        </authorList>
    </citation>
    <scope>NUCLEOTIDE SEQUENCE</scope>
    <source>
        <strain evidence="1">MPI-CAGE-AT-0147</strain>
    </source>
</reference>
<accession>A0A9P9DPM1</accession>
<protein>
    <submittedName>
        <fullName evidence="1">Uncharacterized protein</fullName>
    </submittedName>
</protein>
<dbReference type="EMBL" id="JAGMUV010000022">
    <property type="protein sequence ID" value="KAH7124425.1"/>
    <property type="molecule type" value="Genomic_DNA"/>
</dbReference>
<proteinExistence type="predicted"/>
<comment type="caution">
    <text evidence="1">The sequence shown here is derived from an EMBL/GenBank/DDBJ whole genome shotgun (WGS) entry which is preliminary data.</text>
</comment>
<evidence type="ECO:0000313" key="1">
    <source>
        <dbReference type="EMBL" id="KAH7124425.1"/>
    </source>
</evidence>
<name>A0A9P9DPM1_9HYPO</name>
<dbReference type="OrthoDB" id="5131365at2759"/>
<dbReference type="AlphaFoldDB" id="A0A9P9DPM1"/>